<evidence type="ECO:0000256" key="1">
    <source>
        <dbReference type="ARBA" id="ARBA00010617"/>
    </source>
</evidence>
<dbReference type="PROSITE" id="PS00086">
    <property type="entry name" value="CYTOCHROME_P450"/>
    <property type="match status" value="1"/>
</dbReference>
<dbReference type="Pfam" id="PF00067">
    <property type="entry name" value="p450"/>
    <property type="match status" value="1"/>
</dbReference>
<dbReference type="InterPro" id="IPR002401">
    <property type="entry name" value="Cyt_P450_E_grp-I"/>
</dbReference>
<comment type="similarity">
    <text evidence="1 3">Belongs to the cytochrome P450 family.</text>
</comment>
<keyword evidence="3" id="KW-0560">Oxidoreductase</keyword>
<dbReference type="GO" id="GO:0016705">
    <property type="term" value="F:oxidoreductase activity, acting on paired donors, with incorporation or reduction of molecular oxygen"/>
    <property type="evidence" value="ECO:0007669"/>
    <property type="project" value="InterPro"/>
</dbReference>
<keyword evidence="2 3" id="KW-0479">Metal-binding</keyword>
<name>A0A6A6M4S6_HEVBR</name>
<evidence type="ECO:0000313" key="5">
    <source>
        <dbReference type="EMBL" id="KAF2307527.1"/>
    </source>
</evidence>
<keyword evidence="7" id="KW-1185">Reference proteome</keyword>
<dbReference type="AlphaFoldDB" id="A0A6A6M4S6"/>
<comment type="cofactor">
    <cofactor evidence="2">
        <name>heme</name>
        <dbReference type="ChEBI" id="CHEBI:30413"/>
    </cofactor>
</comment>
<dbReference type="EMBL" id="JAAGAX010000008">
    <property type="protein sequence ID" value="KAF2307528.1"/>
    <property type="molecule type" value="Genomic_DNA"/>
</dbReference>
<keyword evidence="2 3" id="KW-0349">Heme</keyword>
<dbReference type="PRINTS" id="PR00463">
    <property type="entry name" value="EP450I"/>
</dbReference>
<dbReference type="GO" id="GO:0005506">
    <property type="term" value="F:iron ion binding"/>
    <property type="evidence" value="ECO:0007669"/>
    <property type="project" value="InterPro"/>
</dbReference>
<protein>
    <recommendedName>
        <fullName evidence="8">Cytochrome P450</fullName>
    </recommendedName>
</protein>
<evidence type="ECO:0008006" key="8">
    <source>
        <dbReference type="Google" id="ProtNLM"/>
    </source>
</evidence>
<dbReference type="FunFam" id="1.10.630.10:FF:000163">
    <property type="entry name" value="Geraniol 8-hydroxylase"/>
    <property type="match status" value="1"/>
</dbReference>
<evidence type="ECO:0000256" key="3">
    <source>
        <dbReference type="RuleBase" id="RU000461"/>
    </source>
</evidence>
<proteinExistence type="inferred from homology"/>
<dbReference type="GO" id="GO:0020037">
    <property type="term" value="F:heme binding"/>
    <property type="evidence" value="ECO:0007669"/>
    <property type="project" value="InterPro"/>
</dbReference>
<dbReference type="EMBL" id="JAAGAX010000008">
    <property type="protein sequence ID" value="KAF2307527.1"/>
    <property type="molecule type" value="Genomic_DNA"/>
</dbReference>
<dbReference type="SUPFAM" id="SSF48264">
    <property type="entry name" value="Cytochrome P450"/>
    <property type="match status" value="1"/>
</dbReference>
<comment type="caution">
    <text evidence="4">The sequence shown here is derived from an EMBL/GenBank/DDBJ whole genome shotgun (WGS) entry which is preliminary data.</text>
</comment>
<gene>
    <name evidence="4" type="ORF">GH714_029380</name>
    <name evidence="5" type="ORF">GH714_029451</name>
    <name evidence="6" type="ORF">GH714_029478</name>
</gene>
<dbReference type="EMBL" id="JAAGAX010000008">
    <property type="protein sequence ID" value="KAF2307518.1"/>
    <property type="molecule type" value="Genomic_DNA"/>
</dbReference>
<keyword evidence="3" id="KW-0503">Monooxygenase</keyword>
<evidence type="ECO:0000256" key="2">
    <source>
        <dbReference type="PIRSR" id="PIRSR602401-1"/>
    </source>
</evidence>
<keyword evidence="2 3" id="KW-0408">Iron</keyword>
<evidence type="ECO:0000313" key="4">
    <source>
        <dbReference type="EMBL" id="KAF2307518.1"/>
    </source>
</evidence>
<dbReference type="GO" id="GO:0004497">
    <property type="term" value="F:monooxygenase activity"/>
    <property type="evidence" value="ECO:0007669"/>
    <property type="project" value="UniProtKB-KW"/>
</dbReference>
<dbReference type="InterPro" id="IPR017972">
    <property type="entry name" value="Cyt_P450_CS"/>
</dbReference>
<dbReference type="PANTHER" id="PTHR47950">
    <property type="entry name" value="CYTOCHROME P450, FAMILY 76, SUBFAMILY C, POLYPEPTIDE 5-RELATED"/>
    <property type="match status" value="1"/>
</dbReference>
<dbReference type="InterPro" id="IPR001128">
    <property type="entry name" value="Cyt_P450"/>
</dbReference>
<accession>A0A6A6M4S6</accession>
<evidence type="ECO:0000313" key="7">
    <source>
        <dbReference type="Proteomes" id="UP000467840"/>
    </source>
</evidence>
<dbReference type="InterPro" id="IPR036396">
    <property type="entry name" value="Cyt_P450_sf"/>
</dbReference>
<organism evidence="4 7">
    <name type="scientific">Hevea brasiliensis</name>
    <name type="common">Para rubber tree</name>
    <name type="synonym">Siphonia brasiliensis</name>
    <dbReference type="NCBI Taxonomy" id="3981"/>
    <lineage>
        <taxon>Eukaryota</taxon>
        <taxon>Viridiplantae</taxon>
        <taxon>Streptophyta</taxon>
        <taxon>Embryophyta</taxon>
        <taxon>Tracheophyta</taxon>
        <taxon>Spermatophyta</taxon>
        <taxon>Magnoliopsida</taxon>
        <taxon>eudicotyledons</taxon>
        <taxon>Gunneridae</taxon>
        <taxon>Pentapetalae</taxon>
        <taxon>rosids</taxon>
        <taxon>fabids</taxon>
        <taxon>Malpighiales</taxon>
        <taxon>Euphorbiaceae</taxon>
        <taxon>Crotonoideae</taxon>
        <taxon>Micrandreae</taxon>
        <taxon>Hevea</taxon>
    </lineage>
</organism>
<sequence length="338" mass="39389">MSNRNIEDHVEAAKARGESGKLNLPHYLFRMSFNLVGNRMLSRDLFDSQSREGPEFFQAMDKFIRWGGKPNIADFLPFLKWLDPQGLKRNMLRDMGRTIEIVARFVNERIEEHKLGKEKAMDFLDVLLEFEDDGKEWHGKIPHEKIIIIIMEMFFGGLETTSTTIEWAMAELLRKPETMKKVKEELNIVIGQNRKVEESDIDNLPYLQAVLKETFRLHPAVPLLLSRNTIQDTNFMGYHIPKNTQVFVNAWAIGRDPDIREDPMAFKAERFLNSNIDYKGQNFELIPFGSGRRMCVGMPLAHRVIPFCLASLIHYFDWELLDEDFTSTESLDMSERLE</sequence>
<dbReference type="Proteomes" id="UP000467840">
    <property type="component" value="Chromosome 9"/>
</dbReference>
<dbReference type="PRINTS" id="PR00385">
    <property type="entry name" value="P450"/>
</dbReference>
<evidence type="ECO:0000313" key="6">
    <source>
        <dbReference type="EMBL" id="KAF2307528.1"/>
    </source>
</evidence>
<dbReference type="Gene3D" id="1.10.630.10">
    <property type="entry name" value="Cytochrome P450"/>
    <property type="match status" value="1"/>
</dbReference>
<dbReference type="PANTHER" id="PTHR47950:SF15">
    <property type="entry name" value="CYTOCHROME P450"/>
    <property type="match status" value="1"/>
</dbReference>
<feature type="binding site" description="axial binding residue" evidence="2">
    <location>
        <position position="295"/>
    </location>
    <ligand>
        <name>heme</name>
        <dbReference type="ChEBI" id="CHEBI:30413"/>
    </ligand>
    <ligandPart>
        <name>Fe</name>
        <dbReference type="ChEBI" id="CHEBI:18248"/>
    </ligandPart>
</feature>
<reference evidence="4 7" key="1">
    <citation type="journal article" date="2020" name="Mol. Plant">
        <title>The Chromosome-Based Rubber Tree Genome Provides New Insights into Spurge Genome Evolution and Rubber Biosynthesis.</title>
        <authorList>
            <person name="Liu J."/>
            <person name="Shi C."/>
            <person name="Shi C.C."/>
            <person name="Li W."/>
            <person name="Zhang Q.J."/>
            <person name="Zhang Y."/>
            <person name="Li K."/>
            <person name="Lu H.F."/>
            <person name="Shi C."/>
            <person name="Zhu S.T."/>
            <person name="Xiao Z.Y."/>
            <person name="Nan H."/>
            <person name="Yue Y."/>
            <person name="Zhu X.G."/>
            <person name="Wu Y."/>
            <person name="Hong X.N."/>
            <person name="Fan G.Y."/>
            <person name="Tong Y."/>
            <person name="Zhang D."/>
            <person name="Mao C.L."/>
            <person name="Liu Y.L."/>
            <person name="Hao S.J."/>
            <person name="Liu W.Q."/>
            <person name="Lv M.Q."/>
            <person name="Zhang H.B."/>
            <person name="Liu Y."/>
            <person name="Hu-Tang G.R."/>
            <person name="Wang J.P."/>
            <person name="Wang J.H."/>
            <person name="Sun Y.H."/>
            <person name="Ni S.B."/>
            <person name="Chen W.B."/>
            <person name="Zhang X.C."/>
            <person name="Jiao Y.N."/>
            <person name="Eichler E.E."/>
            <person name="Li G.H."/>
            <person name="Liu X."/>
            <person name="Gao L.Z."/>
        </authorList>
    </citation>
    <scope>NUCLEOTIDE SEQUENCE [LARGE SCALE GENOMIC DNA]</scope>
    <source>
        <strain evidence="7">cv. GT1</strain>
        <tissue evidence="4">Leaf</tissue>
    </source>
</reference>